<proteinExistence type="predicted"/>
<sequence length="204" mass="22340">MDDAFTLLRRATGLLPRDARAGIGATVDDVRDFQHRQEWGFVLDLLMEFGDEHPVSVAFWSLLEAAARQMMRERAAQWCVWRAGEVRHGTFRAVLSLPPAREGGRRSAFAGQGQLRPVWDIGRVTADGGRELYVAAVWVEGAESLGPGESAPVRLAPLSPDRWRHLAPGTVITMHEGRPVAGTATILQVVAPFEIHARSTGEGV</sequence>
<name>A0ABW0D9V1_STRFI</name>
<dbReference type="RefSeq" id="WP_344641765.1">
    <property type="nucleotide sequence ID" value="NZ_BAAASS010000001.1"/>
</dbReference>
<dbReference type="Gene3D" id="2.40.30.10">
    <property type="entry name" value="Translation factors"/>
    <property type="match status" value="1"/>
</dbReference>
<protein>
    <submittedName>
        <fullName evidence="1">Uncharacterized protein</fullName>
    </submittedName>
</protein>
<evidence type="ECO:0000313" key="2">
    <source>
        <dbReference type="Proteomes" id="UP001596156"/>
    </source>
</evidence>
<reference evidence="2" key="1">
    <citation type="journal article" date="2019" name="Int. J. Syst. Evol. Microbiol.">
        <title>The Global Catalogue of Microorganisms (GCM) 10K type strain sequencing project: providing services to taxonomists for standard genome sequencing and annotation.</title>
        <authorList>
            <consortium name="The Broad Institute Genomics Platform"/>
            <consortium name="The Broad Institute Genome Sequencing Center for Infectious Disease"/>
            <person name="Wu L."/>
            <person name="Ma J."/>
        </authorList>
    </citation>
    <scope>NUCLEOTIDE SEQUENCE [LARGE SCALE GENOMIC DNA]</scope>
    <source>
        <strain evidence="2">CCM 8479</strain>
    </source>
</reference>
<comment type="caution">
    <text evidence="1">The sequence shown here is derived from an EMBL/GenBank/DDBJ whole genome shotgun (WGS) entry which is preliminary data.</text>
</comment>
<organism evidence="1 2">
    <name type="scientific">Streptomyces fimbriatus</name>
    <dbReference type="NCBI Taxonomy" id="68197"/>
    <lineage>
        <taxon>Bacteria</taxon>
        <taxon>Bacillati</taxon>
        <taxon>Actinomycetota</taxon>
        <taxon>Actinomycetes</taxon>
        <taxon>Kitasatosporales</taxon>
        <taxon>Streptomycetaceae</taxon>
        <taxon>Streptomyces</taxon>
    </lineage>
</organism>
<gene>
    <name evidence="1" type="ORF">ACFPN6_21870</name>
</gene>
<accession>A0ABW0D9V1</accession>
<keyword evidence="2" id="KW-1185">Reference proteome</keyword>
<evidence type="ECO:0000313" key="1">
    <source>
        <dbReference type="EMBL" id="MFC5227203.1"/>
    </source>
</evidence>
<dbReference type="Proteomes" id="UP001596156">
    <property type="component" value="Unassembled WGS sequence"/>
</dbReference>
<dbReference type="EMBL" id="JBHSKL010000027">
    <property type="protein sequence ID" value="MFC5227203.1"/>
    <property type="molecule type" value="Genomic_DNA"/>
</dbReference>